<sequence length="139" mass="16551">MDKDINKRFEEWKVVRATIVEFDHILSNIRSLDVTATTILLGAGFQYSNFIFIIVIIFNLAFLLLEIHYHKYLNTVALYAQEIEDEIGFELTKRMSLSRNKYKEHKKLSIGYLKGYFIANVYYLIYWGFMILGLYLFLR</sequence>
<dbReference type="GeneID" id="24878289"/>
<evidence type="ECO:0000313" key="2">
    <source>
        <dbReference type="EMBL" id="KKG82394.1"/>
    </source>
</evidence>
<dbReference type="EMBL" id="JJPR01000157">
    <property type="protein sequence ID" value="KKG82394.1"/>
    <property type="molecule type" value="Genomic_DNA"/>
</dbReference>
<evidence type="ECO:0000256" key="1">
    <source>
        <dbReference type="SAM" id="Phobius"/>
    </source>
</evidence>
<keyword evidence="1" id="KW-0812">Transmembrane</keyword>
<dbReference type="Proteomes" id="UP000034409">
    <property type="component" value="Unassembled WGS sequence"/>
</dbReference>
<dbReference type="PATRIC" id="fig|2209.44.peg.2677"/>
<reference evidence="5 6" key="1">
    <citation type="journal article" date="2015" name="ISME J.">
        <title>Genomic and phenotypic differentiation among Methanosarcina mazei populations from Columbia River sediment.</title>
        <authorList>
            <person name="Youngblut N.D."/>
            <person name="Wirth J.S."/>
            <person name="Henriksen J.R."/>
            <person name="Smith M."/>
            <person name="Simon H."/>
            <person name="Metcalf W.W."/>
            <person name="Whitaker R.J."/>
        </authorList>
    </citation>
    <scope>NUCLEOTIDE SEQUENCE [LARGE SCALE GENOMIC DNA]</scope>
    <source>
        <strain evidence="2 7">3.H.A.2.6</strain>
        <strain evidence="3 6">3.H.A.2.8</strain>
        <strain evidence="4 5">3.H.M.2.7</strain>
    </source>
</reference>
<gene>
    <name evidence="4" type="ORF">DU42_12215</name>
    <name evidence="2" type="ORF">DU57_12330</name>
    <name evidence="3" type="ORF">DU59_07560</name>
</gene>
<protein>
    <submittedName>
        <fullName evidence="2">Uncharacterized protein</fullName>
    </submittedName>
</protein>
<dbReference type="AlphaFoldDB" id="A0A0F8ISG3"/>
<evidence type="ECO:0000313" key="5">
    <source>
        <dbReference type="Proteomes" id="UP000034387"/>
    </source>
</evidence>
<dbReference type="EMBL" id="JJPX01000161">
    <property type="protein sequence ID" value="KKH05530.1"/>
    <property type="molecule type" value="Genomic_DNA"/>
</dbReference>
<comment type="caution">
    <text evidence="2">The sequence shown here is derived from an EMBL/GenBank/DDBJ whole genome shotgun (WGS) entry which is preliminary data.</text>
</comment>
<evidence type="ECO:0000313" key="3">
    <source>
        <dbReference type="EMBL" id="KKG87763.1"/>
    </source>
</evidence>
<organism evidence="2 7">
    <name type="scientific">Methanosarcina mazei</name>
    <name type="common">Methanosarcina frisia</name>
    <dbReference type="NCBI Taxonomy" id="2209"/>
    <lineage>
        <taxon>Archaea</taxon>
        <taxon>Methanobacteriati</taxon>
        <taxon>Methanobacteriota</taxon>
        <taxon>Stenosarchaea group</taxon>
        <taxon>Methanomicrobia</taxon>
        <taxon>Methanosarcinales</taxon>
        <taxon>Methanosarcinaceae</taxon>
        <taxon>Methanosarcina</taxon>
    </lineage>
</organism>
<name>A0A0F8ISG3_METMZ</name>
<dbReference type="Proteomes" id="UP000034950">
    <property type="component" value="Unassembled WGS sequence"/>
</dbReference>
<keyword evidence="1" id="KW-1133">Transmembrane helix</keyword>
<dbReference type="RefSeq" id="WP_048039382.1">
    <property type="nucleotide sequence ID" value="NZ_CP187260.1"/>
</dbReference>
<accession>A0A0F8ISG3</accession>
<evidence type="ECO:0000313" key="6">
    <source>
        <dbReference type="Proteomes" id="UP000034409"/>
    </source>
</evidence>
<dbReference type="EMBL" id="JJPS01000158">
    <property type="protein sequence ID" value="KKG87763.1"/>
    <property type="molecule type" value="Genomic_DNA"/>
</dbReference>
<evidence type="ECO:0000313" key="4">
    <source>
        <dbReference type="EMBL" id="KKH05530.1"/>
    </source>
</evidence>
<proteinExistence type="predicted"/>
<dbReference type="Proteomes" id="UP000034387">
    <property type="component" value="Unassembled WGS sequence"/>
</dbReference>
<feature type="transmembrane region" description="Helical" evidence="1">
    <location>
        <begin position="47"/>
        <end position="65"/>
    </location>
</feature>
<keyword evidence="1" id="KW-0472">Membrane</keyword>
<evidence type="ECO:0000313" key="7">
    <source>
        <dbReference type="Proteomes" id="UP000034950"/>
    </source>
</evidence>
<feature type="transmembrane region" description="Helical" evidence="1">
    <location>
        <begin position="116"/>
        <end position="138"/>
    </location>
</feature>